<dbReference type="HOGENOM" id="CLU_046964_1_1_0"/>
<comment type="pathway">
    <text evidence="2">Cofactor biosynthesis; thiamine diphosphate biosynthesis; thiamine diphosphate from thiamine phosphate: step 1/1.</text>
</comment>
<feature type="domain" description="PurM-like N-terminal" evidence="3">
    <location>
        <begin position="25"/>
        <end position="126"/>
    </location>
</feature>
<dbReference type="InterPro" id="IPR016188">
    <property type="entry name" value="PurM-like_N"/>
</dbReference>
<accession>D3P8N5</accession>
<dbReference type="GO" id="GO:0000287">
    <property type="term" value="F:magnesium ion binding"/>
    <property type="evidence" value="ECO:0007669"/>
    <property type="project" value="UniProtKB-UniRule"/>
</dbReference>
<evidence type="ECO:0000259" key="3">
    <source>
        <dbReference type="Pfam" id="PF00586"/>
    </source>
</evidence>
<dbReference type="EMBL" id="AP011529">
    <property type="protein sequence ID" value="BAI81075.1"/>
    <property type="molecule type" value="Genomic_DNA"/>
</dbReference>
<keyword evidence="2" id="KW-0479">Metal-binding</keyword>
<evidence type="ECO:0000313" key="5">
    <source>
        <dbReference type="Proteomes" id="UP000001520"/>
    </source>
</evidence>
<feature type="binding site" evidence="2">
    <location>
        <position position="36"/>
    </location>
    <ligand>
        <name>Mg(2+)</name>
        <dbReference type="ChEBI" id="CHEBI:18420"/>
        <label>4</label>
    </ligand>
</feature>
<dbReference type="InterPro" id="IPR006283">
    <property type="entry name" value="ThiL-like"/>
</dbReference>
<keyword evidence="2" id="KW-0067">ATP-binding</keyword>
<dbReference type="Gene3D" id="3.30.1330.10">
    <property type="entry name" value="PurM-like, N-terminal domain"/>
    <property type="match status" value="1"/>
</dbReference>
<keyword evidence="2 4" id="KW-0418">Kinase</keyword>
<dbReference type="InterPro" id="IPR036921">
    <property type="entry name" value="PurM-like_N_sf"/>
</dbReference>
<keyword evidence="2" id="KW-0547">Nucleotide-binding</keyword>
<evidence type="ECO:0000313" key="4">
    <source>
        <dbReference type="EMBL" id="BAI81075.1"/>
    </source>
</evidence>
<feature type="binding site" evidence="2">
    <location>
        <position position="193"/>
    </location>
    <ligand>
        <name>Mg(2+)</name>
        <dbReference type="ChEBI" id="CHEBI:18420"/>
        <label>3</label>
    </ligand>
</feature>
<dbReference type="CDD" id="cd02194">
    <property type="entry name" value="ThiL"/>
    <property type="match status" value="1"/>
</dbReference>
<dbReference type="NCBIfam" id="TIGR01379">
    <property type="entry name" value="thiL"/>
    <property type="match status" value="1"/>
</dbReference>
<dbReference type="RefSeq" id="WP_013008321.1">
    <property type="nucleotide sequence ID" value="NC_013939.1"/>
</dbReference>
<dbReference type="AlphaFoldDB" id="D3P8N5"/>
<keyword evidence="2 4" id="KW-0808">Transferase</keyword>
<feature type="binding site" evidence="2">
    <location>
        <position position="26"/>
    </location>
    <ligand>
        <name>Mg(2+)</name>
        <dbReference type="ChEBI" id="CHEBI:18420"/>
        <label>4</label>
    </ligand>
</feature>
<comment type="function">
    <text evidence="2">Catalyzes the ATP-dependent phosphorylation of thiamine-monophosphate (TMP) to form thiamine-pyrophosphate (TPP), the active form of vitamin B1.</text>
</comment>
<feature type="binding site" evidence="2">
    <location>
        <position position="237"/>
    </location>
    <ligand>
        <name>substrate</name>
    </ligand>
</feature>
<dbReference type="PIRSF" id="PIRSF005303">
    <property type="entry name" value="Thiam_monoph_kin"/>
    <property type="match status" value="1"/>
</dbReference>
<feature type="binding site" evidence="2">
    <location>
        <position position="38"/>
    </location>
    <ligand>
        <name>Mg(2+)</name>
        <dbReference type="ChEBI" id="CHEBI:18420"/>
        <label>2</label>
    </ligand>
</feature>
<keyword evidence="1 2" id="KW-0784">Thiamine biosynthesis</keyword>
<dbReference type="HAMAP" id="MF_02128">
    <property type="entry name" value="TMP_kinase"/>
    <property type="match status" value="1"/>
</dbReference>
<feature type="binding site" evidence="2">
    <location>
        <position position="195"/>
    </location>
    <ligand>
        <name>ATP</name>
        <dbReference type="ChEBI" id="CHEBI:30616"/>
    </ligand>
</feature>
<comment type="similarity">
    <text evidence="2">Belongs to the thiamine-monophosphate kinase family.</text>
</comment>
<feature type="binding site" evidence="2">
    <location>
        <position position="38"/>
    </location>
    <ligand>
        <name>Mg(2+)</name>
        <dbReference type="ChEBI" id="CHEBI:18420"/>
        <label>1</label>
    </ligand>
</feature>
<dbReference type="OrthoDB" id="9802811at2"/>
<dbReference type="GO" id="GO:0009228">
    <property type="term" value="P:thiamine biosynthetic process"/>
    <property type="evidence" value="ECO:0007669"/>
    <property type="project" value="UniProtKB-KW"/>
</dbReference>
<sequence length="293" mass="32579">MNEFDFIEALKTLSKNKDISLNLSDDAAVLNNYIISKDILIEDVHFIYRQNLDDIIFKAVTSNVSDIAAMGGTAKYIMAGFGLSQKIDKKKLIDSLKIALDFYNLDLIGGDTSYSDKFFISITIIGTKNKYLLKRSGAKAGDLICVSRPVGYAKKYLEEELSGKNENRHYRFTAETKLGEYLGNNEGVTSCTDISDGLGIDTTSIAIASNKKIFLLGENLSELSPDLPIDDVLSSGEEYALLFTVNPLYFDNLLKNAPKKFHVIGVVIEGEGAYLLSEKRYERLSKFGFTHKL</sequence>
<protein>
    <recommendedName>
        <fullName evidence="2">Thiamine-monophosphate kinase</fullName>
        <shortName evidence="2">TMP kinase</shortName>
        <shortName evidence="2">Thiamine-phosphate kinase</shortName>
        <ecNumber evidence="2">2.7.4.16</ecNumber>
    </recommendedName>
</protein>
<dbReference type="KEGG" id="ddf:DEFDS_1617"/>
<feature type="binding site" evidence="2">
    <location>
        <position position="26"/>
    </location>
    <ligand>
        <name>Mg(2+)</name>
        <dbReference type="ChEBI" id="CHEBI:18420"/>
        <label>3</label>
    </ligand>
</feature>
<dbReference type="SUPFAM" id="SSF55326">
    <property type="entry name" value="PurM N-terminal domain-like"/>
    <property type="match status" value="1"/>
</dbReference>
<dbReference type="STRING" id="639282.DEFDS_1617"/>
<feature type="binding site" evidence="2">
    <location>
        <position position="135"/>
    </location>
    <ligand>
        <name>ATP</name>
        <dbReference type="ChEBI" id="CHEBI:30616"/>
    </ligand>
</feature>
<name>D3P8N5_DEFDS</name>
<evidence type="ECO:0000256" key="1">
    <source>
        <dbReference type="ARBA" id="ARBA00022977"/>
    </source>
</evidence>
<dbReference type="InterPro" id="IPR036676">
    <property type="entry name" value="PurM-like_C_sf"/>
</dbReference>
<dbReference type="eggNOG" id="COG0611">
    <property type="taxonomic scope" value="Bacteria"/>
</dbReference>
<dbReference type="EC" id="2.7.4.16" evidence="2"/>
<organism evidence="4 5">
    <name type="scientific">Deferribacter desulfuricans (strain DSM 14783 / JCM 11476 / NBRC 101012 / SSM1)</name>
    <dbReference type="NCBI Taxonomy" id="639282"/>
    <lineage>
        <taxon>Bacteria</taxon>
        <taxon>Pseudomonadati</taxon>
        <taxon>Deferribacterota</taxon>
        <taxon>Deferribacteres</taxon>
        <taxon>Deferribacterales</taxon>
        <taxon>Deferribacteraceae</taxon>
        <taxon>Deferribacter</taxon>
    </lineage>
</organism>
<dbReference type="GO" id="GO:0009030">
    <property type="term" value="F:thiamine-phosphate kinase activity"/>
    <property type="evidence" value="ECO:0007669"/>
    <property type="project" value="UniProtKB-UniRule"/>
</dbReference>
<feature type="binding site" evidence="2">
    <location>
        <position position="45"/>
    </location>
    <ligand>
        <name>substrate</name>
    </ligand>
</feature>
<dbReference type="Pfam" id="PF00586">
    <property type="entry name" value="AIRS"/>
    <property type="match status" value="1"/>
</dbReference>
<dbReference type="Gene3D" id="3.90.650.10">
    <property type="entry name" value="PurM-like C-terminal domain"/>
    <property type="match status" value="1"/>
</dbReference>
<comment type="miscellaneous">
    <text evidence="2">Reaction mechanism of ThiL seems to utilize a direct, inline transfer of the gamma-phosphate of ATP to TMP rather than a phosphorylated enzyme intermediate.</text>
</comment>
<gene>
    <name evidence="2 4" type="primary">thiL</name>
    <name evidence="4" type="ordered locus">DEFDS_1617</name>
</gene>
<dbReference type="PANTHER" id="PTHR30270">
    <property type="entry name" value="THIAMINE-MONOPHOSPHATE KINASE"/>
    <property type="match status" value="1"/>
</dbReference>
<feature type="binding site" evidence="2">
    <location>
        <position position="66"/>
    </location>
    <ligand>
        <name>Mg(2+)</name>
        <dbReference type="ChEBI" id="CHEBI:18420"/>
        <label>3</label>
    </ligand>
</feature>
<dbReference type="GO" id="GO:0005524">
    <property type="term" value="F:ATP binding"/>
    <property type="evidence" value="ECO:0007669"/>
    <property type="project" value="UniProtKB-UniRule"/>
</dbReference>
<feature type="binding site" evidence="2">
    <location>
        <begin position="110"/>
        <end position="111"/>
    </location>
    <ligand>
        <name>ATP</name>
        <dbReference type="ChEBI" id="CHEBI:30616"/>
    </ligand>
</feature>
<feature type="binding site" evidence="2">
    <location>
        <position position="196"/>
    </location>
    <ligand>
        <name>Mg(2+)</name>
        <dbReference type="ChEBI" id="CHEBI:18420"/>
        <label>5</label>
    </ligand>
</feature>
<dbReference type="Proteomes" id="UP000001520">
    <property type="component" value="Chromosome"/>
</dbReference>
<keyword evidence="2" id="KW-0460">Magnesium</keyword>
<evidence type="ECO:0000256" key="2">
    <source>
        <dbReference type="HAMAP-Rule" id="MF_02128"/>
    </source>
</evidence>
<dbReference type="PANTHER" id="PTHR30270:SF0">
    <property type="entry name" value="THIAMINE-MONOPHOSPHATE KINASE"/>
    <property type="match status" value="1"/>
</dbReference>
<reference evidence="4 5" key="1">
    <citation type="journal article" date="2010" name="DNA Res.">
        <title>Bacterial lifestyle in a deep-sea hydrothermal vent chimney revealed by the genome sequence of the thermophilic bacterium Deferribacter desulfuricans SSM1.</title>
        <authorList>
            <person name="Takaki Y."/>
            <person name="Shimamura S."/>
            <person name="Nakagawa S."/>
            <person name="Fukuhara Y."/>
            <person name="Horikawa H."/>
            <person name="Ankai A."/>
            <person name="Harada T."/>
            <person name="Hosoyama A."/>
            <person name="Oguchi A."/>
            <person name="Fukui S."/>
            <person name="Fujita N."/>
            <person name="Takami H."/>
            <person name="Takai K."/>
        </authorList>
    </citation>
    <scope>NUCLEOTIDE SEQUENCE [LARGE SCALE GENOMIC DNA]</scope>
    <source>
        <strain evidence="5">DSM 14783 / JCM 11476 / NBRC 101012 / SSM1</strain>
    </source>
</reference>
<dbReference type="SUPFAM" id="SSF56042">
    <property type="entry name" value="PurM C-terminal domain-like"/>
    <property type="match status" value="1"/>
</dbReference>
<keyword evidence="5" id="KW-1185">Reference proteome</keyword>
<dbReference type="UniPathway" id="UPA00060">
    <property type="reaction ID" value="UER00142"/>
</dbReference>
<feature type="binding site" evidence="2">
    <location>
        <position position="66"/>
    </location>
    <ligand>
        <name>Mg(2+)</name>
        <dbReference type="ChEBI" id="CHEBI:18420"/>
        <label>4</label>
    </ligand>
</feature>
<feature type="binding site" evidence="2">
    <location>
        <position position="66"/>
    </location>
    <ligand>
        <name>Mg(2+)</name>
        <dbReference type="ChEBI" id="CHEBI:18420"/>
        <label>2</label>
    </ligand>
</feature>
<feature type="binding site" evidence="2">
    <location>
        <position position="111"/>
    </location>
    <ligand>
        <name>Mg(2+)</name>
        <dbReference type="ChEBI" id="CHEBI:18420"/>
        <label>1</label>
    </ligand>
</feature>
<dbReference type="GO" id="GO:0009229">
    <property type="term" value="P:thiamine diphosphate biosynthetic process"/>
    <property type="evidence" value="ECO:0007669"/>
    <property type="project" value="UniProtKB-UniRule"/>
</dbReference>
<feature type="binding site" evidence="2">
    <location>
        <position position="289"/>
    </location>
    <ligand>
        <name>substrate</name>
    </ligand>
</feature>
<comment type="caution">
    <text evidence="2">Lacks conserved residue(s) required for the propagation of feature annotation.</text>
</comment>
<comment type="catalytic activity">
    <reaction evidence="2">
        <text>thiamine phosphate + ATP = thiamine diphosphate + ADP</text>
        <dbReference type="Rhea" id="RHEA:15913"/>
        <dbReference type="ChEBI" id="CHEBI:30616"/>
        <dbReference type="ChEBI" id="CHEBI:37575"/>
        <dbReference type="ChEBI" id="CHEBI:58937"/>
        <dbReference type="ChEBI" id="CHEBI:456216"/>
        <dbReference type="EC" id="2.7.4.16"/>
    </reaction>
</comment>
<proteinExistence type="inferred from homology"/>